<reference evidence="10 11" key="1">
    <citation type="journal article" date="2018" name="BMC Genomics">
        <title>Genomic evidence for intraspecific hybridization in a clonal and extremely halotolerant yeast.</title>
        <authorList>
            <person name="Gostincar C."/>
            <person name="Stajich J.E."/>
            <person name="Zupancic J."/>
            <person name="Zalar P."/>
            <person name="Gunde-Cimerman N."/>
        </authorList>
    </citation>
    <scope>NUCLEOTIDE SEQUENCE [LARGE SCALE GENOMIC DNA]</scope>
    <source>
        <strain evidence="10 11">EXF-2682</strain>
    </source>
</reference>
<evidence type="ECO:0000256" key="6">
    <source>
        <dbReference type="ARBA" id="ARBA00022989"/>
    </source>
</evidence>
<comment type="caution">
    <text evidence="10">The sequence shown here is derived from an EMBL/GenBank/DDBJ whole genome shotgun (WGS) entry which is preliminary data.</text>
</comment>
<dbReference type="Pfam" id="PF06842">
    <property type="entry name" value="DUF1242"/>
    <property type="match status" value="1"/>
</dbReference>
<dbReference type="AlphaFoldDB" id="A0A3M7DSG5"/>
<evidence type="ECO:0000313" key="11">
    <source>
        <dbReference type="Proteomes" id="UP000269276"/>
    </source>
</evidence>
<dbReference type="EMBL" id="QWIP01000281">
    <property type="protein sequence ID" value="RMY67192.1"/>
    <property type="molecule type" value="Genomic_DNA"/>
</dbReference>
<evidence type="ECO:0000256" key="1">
    <source>
        <dbReference type="ARBA" id="ARBA00002154"/>
    </source>
</evidence>
<evidence type="ECO:0000313" key="10">
    <source>
        <dbReference type="EMBL" id="RMY67192.1"/>
    </source>
</evidence>
<evidence type="ECO:0000256" key="8">
    <source>
        <dbReference type="ARBA" id="ARBA00023136"/>
    </source>
</evidence>
<dbReference type="PROSITE" id="PS51257">
    <property type="entry name" value="PROKAR_LIPOPROTEIN"/>
    <property type="match status" value="1"/>
</dbReference>
<evidence type="ECO:0000256" key="9">
    <source>
        <dbReference type="RuleBase" id="RU910717"/>
    </source>
</evidence>
<proteinExistence type="inferred from homology"/>
<comment type="function">
    <text evidence="1 9">Involved in the early part of the secretory pathway.</text>
</comment>
<evidence type="ECO:0000256" key="5">
    <source>
        <dbReference type="ARBA" id="ARBA00022729"/>
    </source>
</evidence>
<keyword evidence="4 9" id="KW-0812">Transmembrane</keyword>
<evidence type="ECO:0000256" key="7">
    <source>
        <dbReference type="ARBA" id="ARBA00023034"/>
    </source>
</evidence>
<organism evidence="10 11">
    <name type="scientific">Hortaea werneckii</name>
    <name type="common">Black yeast</name>
    <name type="synonym">Cladosporium werneckii</name>
    <dbReference type="NCBI Taxonomy" id="91943"/>
    <lineage>
        <taxon>Eukaryota</taxon>
        <taxon>Fungi</taxon>
        <taxon>Dikarya</taxon>
        <taxon>Ascomycota</taxon>
        <taxon>Pezizomycotina</taxon>
        <taxon>Dothideomycetes</taxon>
        <taxon>Dothideomycetidae</taxon>
        <taxon>Mycosphaerellales</taxon>
        <taxon>Teratosphaeriaceae</taxon>
        <taxon>Hortaea</taxon>
    </lineage>
</organism>
<dbReference type="OrthoDB" id="10034655at2759"/>
<keyword evidence="7" id="KW-0333">Golgi apparatus</keyword>
<dbReference type="GO" id="GO:0000139">
    <property type="term" value="C:Golgi membrane"/>
    <property type="evidence" value="ECO:0007669"/>
    <property type="project" value="UniProtKB-SubCell"/>
</dbReference>
<gene>
    <name evidence="10" type="ORF">D0863_07961</name>
</gene>
<comment type="subcellular location">
    <subcellularLocation>
        <location evidence="2">Golgi apparatus membrane</location>
        <topology evidence="2">Single-pass type I membrane protein</topology>
    </subcellularLocation>
</comment>
<keyword evidence="5" id="KW-0732">Signal</keyword>
<protein>
    <recommendedName>
        <fullName evidence="9">Protein kish</fullName>
    </recommendedName>
</protein>
<evidence type="ECO:0000256" key="4">
    <source>
        <dbReference type="ARBA" id="ARBA00022692"/>
    </source>
</evidence>
<dbReference type="InterPro" id="IPR009653">
    <property type="entry name" value="Ksh1"/>
</dbReference>
<keyword evidence="6 9" id="KW-1133">Transmembrane helix</keyword>
<comment type="similarity">
    <text evidence="3 9">Belongs to the KISH family.</text>
</comment>
<name>A0A3M7DSG5_HORWE</name>
<dbReference type="Proteomes" id="UP000269276">
    <property type="component" value="Unassembled WGS sequence"/>
</dbReference>
<dbReference type="InterPro" id="IPR051523">
    <property type="entry name" value="KISH_domain"/>
</dbReference>
<sequence length="92" mass="10421">MFGILKFQTFLLVVLLFICSCTYLHGVFPAWLDRNKSGPLGTFWRAARIGERLSPYVSLCCVAMAVCIDSLPFLSIFGILCMWIEVLIRLDV</sequence>
<feature type="transmembrane region" description="Helical" evidence="9">
    <location>
        <begin position="53"/>
        <end position="84"/>
    </location>
</feature>
<evidence type="ECO:0000256" key="3">
    <source>
        <dbReference type="ARBA" id="ARBA00008961"/>
    </source>
</evidence>
<accession>A0A3M7DSG5</accession>
<dbReference type="PANTHER" id="PTHR13229">
    <property type="entry name" value="PROTEIN KISH-A"/>
    <property type="match status" value="1"/>
</dbReference>
<dbReference type="VEuPathDB" id="FungiDB:BTJ68_11249"/>
<keyword evidence="8 9" id="KW-0472">Membrane</keyword>
<evidence type="ECO:0000256" key="2">
    <source>
        <dbReference type="ARBA" id="ARBA00004614"/>
    </source>
</evidence>